<keyword evidence="1" id="KW-1133">Transmembrane helix</keyword>
<accession>A0AAF3FCA2</accession>
<feature type="transmembrane region" description="Helical" evidence="1">
    <location>
        <begin position="6"/>
        <end position="28"/>
    </location>
</feature>
<sequence>MVLITQIISYVANFVTAVVLVWVTQLLARNRRYHPNYRGYCWYLHGDLDGFYASDHTSDNVLCDNKNESRVERSASGRYIVEDRLSLPYLLHMFGGESRRKVVARRMGSASRFERVDSG</sequence>
<name>A0AAF3FCA2_9BILA</name>
<evidence type="ECO:0000313" key="3">
    <source>
        <dbReference type="WBParaSite" id="MBELARI_LOCUS4452"/>
    </source>
</evidence>
<evidence type="ECO:0000256" key="1">
    <source>
        <dbReference type="SAM" id="Phobius"/>
    </source>
</evidence>
<dbReference type="Proteomes" id="UP000887575">
    <property type="component" value="Unassembled WGS sequence"/>
</dbReference>
<reference evidence="3" key="1">
    <citation type="submission" date="2024-02" db="UniProtKB">
        <authorList>
            <consortium name="WormBaseParasite"/>
        </authorList>
    </citation>
    <scope>IDENTIFICATION</scope>
</reference>
<keyword evidence="2" id="KW-1185">Reference proteome</keyword>
<protein>
    <submittedName>
        <fullName evidence="3">Uncharacterized protein</fullName>
    </submittedName>
</protein>
<proteinExistence type="predicted"/>
<keyword evidence="1" id="KW-0812">Transmembrane</keyword>
<dbReference type="WBParaSite" id="MBELARI_LOCUS4452">
    <property type="protein sequence ID" value="MBELARI_LOCUS4452"/>
    <property type="gene ID" value="MBELARI_LOCUS4452"/>
</dbReference>
<keyword evidence="1" id="KW-0472">Membrane</keyword>
<evidence type="ECO:0000313" key="2">
    <source>
        <dbReference type="Proteomes" id="UP000887575"/>
    </source>
</evidence>
<dbReference type="AlphaFoldDB" id="A0AAF3FCA2"/>
<organism evidence="2 3">
    <name type="scientific">Mesorhabditis belari</name>
    <dbReference type="NCBI Taxonomy" id="2138241"/>
    <lineage>
        <taxon>Eukaryota</taxon>
        <taxon>Metazoa</taxon>
        <taxon>Ecdysozoa</taxon>
        <taxon>Nematoda</taxon>
        <taxon>Chromadorea</taxon>
        <taxon>Rhabditida</taxon>
        <taxon>Rhabditina</taxon>
        <taxon>Rhabditomorpha</taxon>
        <taxon>Rhabditoidea</taxon>
        <taxon>Rhabditidae</taxon>
        <taxon>Mesorhabditinae</taxon>
        <taxon>Mesorhabditis</taxon>
    </lineage>
</organism>